<dbReference type="PROSITE" id="PS50850">
    <property type="entry name" value="MFS"/>
    <property type="match status" value="1"/>
</dbReference>
<dbReference type="Proteomes" id="UP000590740">
    <property type="component" value="Unassembled WGS sequence"/>
</dbReference>
<organism evidence="6 7">
    <name type="scientific">Prosthecobacter vanneervenii</name>
    <dbReference type="NCBI Taxonomy" id="48466"/>
    <lineage>
        <taxon>Bacteria</taxon>
        <taxon>Pseudomonadati</taxon>
        <taxon>Verrucomicrobiota</taxon>
        <taxon>Verrucomicrobiia</taxon>
        <taxon>Verrucomicrobiales</taxon>
        <taxon>Verrucomicrobiaceae</taxon>
        <taxon>Prosthecobacter</taxon>
    </lineage>
</organism>
<sequence>MSFLSRAATVASPGFNRWLVPPAAIAVHMCIGQVYGFSVFKKPLARALGISAPVTGDWSEADVGVAYSIALALLGLSAAFFGKWVERSGPRKTMLASMLCFCSGLVLTSLAVRWHQLWLLYAGYGLIGGIGLGLGYIAPVSTLMKWFPDRPGMATGMAIMGFGGGALIGGPLAEELMKRFASPTSVGAGEALMVMAGLYAISMSFGALIVRVPPDGWQPAGWVPQQHVSKLVTTASVSVDTAWKTPQFWLLWVVLCMNVSAGIGILGQASPMIQDMFKVTPAAAAGYVGLLSLCNLGGRFFWSSMSDLTGRKAIYCIYFILGAALYASVPAIQGRGSVTLFVIATGLILTMYGGGFATIPAYLRDLFGSYQVGAIHGRLITAWSMAAIIGPQLMDRLSVANKKTMPPEQAYNSIFHLMVGLLAIGLISNLLVRPVNPKYHLPESPKT</sequence>
<feature type="transmembrane region" description="Helical" evidence="4">
    <location>
        <begin position="414"/>
        <end position="432"/>
    </location>
</feature>
<dbReference type="PANTHER" id="PTHR11360:SF317">
    <property type="entry name" value="MAJOR FACILITATOR SUPERFAMILY (MFS) PROFILE DOMAIN-CONTAINING PROTEIN-RELATED"/>
    <property type="match status" value="1"/>
</dbReference>
<evidence type="ECO:0000256" key="1">
    <source>
        <dbReference type="ARBA" id="ARBA00022692"/>
    </source>
</evidence>
<dbReference type="InterPro" id="IPR020846">
    <property type="entry name" value="MFS_dom"/>
</dbReference>
<accession>A0A7W7YES3</accession>
<dbReference type="PANTHER" id="PTHR11360">
    <property type="entry name" value="MONOCARBOXYLATE TRANSPORTER"/>
    <property type="match status" value="1"/>
</dbReference>
<evidence type="ECO:0000256" key="4">
    <source>
        <dbReference type="SAM" id="Phobius"/>
    </source>
</evidence>
<feature type="transmembrane region" description="Helical" evidence="4">
    <location>
        <begin position="94"/>
        <end position="112"/>
    </location>
</feature>
<keyword evidence="3 4" id="KW-0472">Membrane</keyword>
<feature type="transmembrane region" description="Helical" evidence="4">
    <location>
        <begin position="118"/>
        <end position="140"/>
    </location>
</feature>
<dbReference type="CDD" id="cd17353">
    <property type="entry name" value="MFS_OFA_like"/>
    <property type="match status" value="1"/>
</dbReference>
<evidence type="ECO:0000313" key="6">
    <source>
        <dbReference type="EMBL" id="MBB5034749.1"/>
    </source>
</evidence>
<feature type="transmembrane region" description="Helical" evidence="4">
    <location>
        <begin position="338"/>
        <end position="363"/>
    </location>
</feature>
<dbReference type="EMBL" id="JACHIG010000011">
    <property type="protein sequence ID" value="MBB5034749.1"/>
    <property type="molecule type" value="Genomic_DNA"/>
</dbReference>
<keyword evidence="2 4" id="KW-1133">Transmembrane helix</keyword>
<feature type="transmembrane region" description="Helical" evidence="4">
    <location>
        <begin position="192"/>
        <end position="210"/>
    </location>
</feature>
<evidence type="ECO:0000256" key="3">
    <source>
        <dbReference type="ARBA" id="ARBA00023136"/>
    </source>
</evidence>
<proteinExistence type="predicted"/>
<feature type="transmembrane region" description="Helical" evidence="4">
    <location>
        <begin position="248"/>
        <end position="270"/>
    </location>
</feature>
<dbReference type="RefSeq" id="WP_184342845.1">
    <property type="nucleotide sequence ID" value="NZ_JACHIG010000011.1"/>
</dbReference>
<dbReference type="Gene3D" id="1.20.1250.20">
    <property type="entry name" value="MFS general substrate transporter like domains"/>
    <property type="match status" value="2"/>
</dbReference>
<feature type="transmembrane region" description="Helical" evidence="4">
    <location>
        <begin position="314"/>
        <end position="332"/>
    </location>
</feature>
<evidence type="ECO:0000256" key="2">
    <source>
        <dbReference type="ARBA" id="ARBA00022989"/>
    </source>
</evidence>
<feature type="transmembrane region" description="Helical" evidence="4">
    <location>
        <begin position="64"/>
        <end position="82"/>
    </location>
</feature>
<keyword evidence="1 4" id="KW-0812">Transmembrane</keyword>
<evidence type="ECO:0000313" key="7">
    <source>
        <dbReference type="Proteomes" id="UP000590740"/>
    </source>
</evidence>
<dbReference type="SUPFAM" id="SSF103473">
    <property type="entry name" value="MFS general substrate transporter"/>
    <property type="match status" value="1"/>
</dbReference>
<reference evidence="6 7" key="1">
    <citation type="submission" date="2020-08" db="EMBL/GenBank/DDBJ databases">
        <title>Genomic Encyclopedia of Type Strains, Phase IV (KMG-IV): sequencing the most valuable type-strain genomes for metagenomic binning, comparative biology and taxonomic classification.</title>
        <authorList>
            <person name="Goeker M."/>
        </authorList>
    </citation>
    <scope>NUCLEOTIDE SEQUENCE [LARGE SCALE GENOMIC DNA]</scope>
    <source>
        <strain evidence="6 7">DSM 12252</strain>
    </source>
</reference>
<name>A0A7W7YES3_9BACT</name>
<keyword evidence="7" id="KW-1185">Reference proteome</keyword>
<feature type="transmembrane region" description="Helical" evidence="4">
    <location>
        <begin position="282"/>
        <end position="302"/>
    </location>
</feature>
<dbReference type="InterPro" id="IPR011701">
    <property type="entry name" value="MFS"/>
</dbReference>
<feature type="domain" description="Major facilitator superfamily (MFS) profile" evidence="5">
    <location>
        <begin position="248"/>
        <end position="447"/>
    </location>
</feature>
<comment type="caution">
    <text evidence="6">The sequence shown here is derived from an EMBL/GenBank/DDBJ whole genome shotgun (WGS) entry which is preliminary data.</text>
</comment>
<feature type="transmembrane region" description="Helical" evidence="4">
    <location>
        <begin position="152"/>
        <end position="172"/>
    </location>
</feature>
<dbReference type="InterPro" id="IPR036259">
    <property type="entry name" value="MFS_trans_sf"/>
</dbReference>
<dbReference type="Pfam" id="PF07690">
    <property type="entry name" value="MFS_1"/>
    <property type="match status" value="1"/>
</dbReference>
<evidence type="ECO:0000259" key="5">
    <source>
        <dbReference type="PROSITE" id="PS50850"/>
    </source>
</evidence>
<gene>
    <name evidence="6" type="ORF">HNQ65_004357</name>
</gene>
<feature type="transmembrane region" description="Helical" evidence="4">
    <location>
        <begin position="375"/>
        <end position="394"/>
    </location>
</feature>
<dbReference type="AlphaFoldDB" id="A0A7W7YES3"/>
<dbReference type="InterPro" id="IPR050327">
    <property type="entry name" value="Proton-linked_MCT"/>
</dbReference>
<protein>
    <submittedName>
        <fullName evidence="6">MFS family permease</fullName>
    </submittedName>
</protein>
<dbReference type="GO" id="GO:0022857">
    <property type="term" value="F:transmembrane transporter activity"/>
    <property type="evidence" value="ECO:0007669"/>
    <property type="project" value="InterPro"/>
</dbReference>